<comment type="caution">
    <text evidence="1">The sequence shown here is derived from an EMBL/GenBank/DDBJ whole genome shotgun (WGS) entry which is preliminary data.</text>
</comment>
<evidence type="ECO:0000313" key="2">
    <source>
        <dbReference type="Proteomes" id="UP000765509"/>
    </source>
</evidence>
<evidence type="ECO:0008006" key="3">
    <source>
        <dbReference type="Google" id="ProtNLM"/>
    </source>
</evidence>
<reference evidence="1" key="1">
    <citation type="submission" date="2021-03" db="EMBL/GenBank/DDBJ databases">
        <title>Draft genome sequence of rust myrtle Austropuccinia psidii MF-1, a brazilian biotype.</title>
        <authorList>
            <person name="Quecine M.C."/>
            <person name="Pachon D.M.R."/>
            <person name="Bonatelli M.L."/>
            <person name="Correr F.H."/>
            <person name="Franceschini L.M."/>
            <person name="Leite T.F."/>
            <person name="Margarido G.R.A."/>
            <person name="Almeida C.A."/>
            <person name="Ferrarezi J.A."/>
            <person name="Labate C.A."/>
        </authorList>
    </citation>
    <scope>NUCLEOTIDE SEQUENCE</scope>
    <source>
        <strain evidence="1">MF-1</strain>
    </source>
</reference>
<protein>
    <recommendedName>
        <fullName evidence="3">Reverse transcriptase Ty1/copia-type domain-containing protein</fullName>
    </recommendedName>
</protein>
<gene>
    <name evidence="1" type="ORF">O181_024398</name>
</gene>
<proteinExistence type="predicted"/>
<dbReference type="Proteomes" id="UP000765509">
    <property type="component" value="Unassembled WGS sequence"/>
</dbReference>
<dbReference type="EMBL" id="AVOT02007805">
    <property type="protein sequence ID" value="MBW0484683.1"/>
    <property type="molecule type" value="Genomic_DNA"/>
</dbReference>
<sequence>MDDGAITASCSKLLNNLINKLKIKWDEEVNKIVGLNSEKTNDGYKFYQSELIQKLINLRPSNITALSPLPHNCQLKSNKSTQFDKEYLKCIVILLYIARGSRPDIAYAVYYLESFAMCMTTEYWDSLEKLIAYLRKTPEMGILISKDNPENKLTCYVNANWGGKAIDQCIVT</sequence>
<organism evidence="1 2">
    <name type="scientific">Austropuccinia psidii MF-1</name>
    <dbReference type="NCBI Taxonomy" id="1389203"/>
    <lineage>
        <taxon>Eukaryota</taxon>
        <taxon>Fungi</taxon>
        <taxon>Dikarya</taxon>
        <taxon>Basidiomycota</taxon>
        <taxon>Pucciniomycotina</taxon>
        <taxon>Pucciniomycetes</taxon>
        <taxon>Pucciniales</taxon>
        <taxon>Sphaerophragmiaceae</taxon>
        <taxon>Austropuccinia</taxon>
    </lineage>
</organism>
<dbReference type="AlphaFoldDB" id="A0A9Q3CIW6"/>
<accession>A0A9Q3CIW6</accession>
<name>A0A9Q3CIW6_9BASI</name>
<keyword evidence="2" id="KW-1185">Reference proteome</keyword>
<evidence type="ECO:0000313" key="1">
    <source>
        <dbReference type="EMBL" id="MBW0484683.1"/>
    </source>
</evidence>